<accession>A0A378NZ31</accession>
<proteinExistence type="predicted"/>
<dbReference type="AlphaFoldDB" id="A0A378NZ31"/>
<reference evidence="1 2" key="1">
    <citation type="submission" date="2018-06" db="EMBL/GenBank/DDBJ databases">
        <authorList>
            <consortium name="Pathogen Informatics"/>
            <person name="Doyle S."/>
        </authorList>
    </citation>
    <scope>NUCLEOTIDE SEQUENCE [LARGE SCALE GENOMIC DNA]</scope>
    <source>
        <strain evidence="1 2">NCTC10571</strain>
    </source>
</reference>
<name>A0A378NZ31_9FIRM</name>
<dbReference type="RefSeq" id="WP_115151618.1">
    <property type="nucleotide sequence ID" value="NZ_UGPP01000001.1"/>
</dbReference>
<sequence>MIIVKTIVVNLLKKEWLSLFNSKYDTFNQYKEIINKCLLDIDEDNFIEEIRIYSSIIKILVSNYDRTHLFFISCGVDSQNIDIIEIY</sequence>
<evidence type="ECO:0000313" key="1">
    <source>
        <dbReference type="EMBL" id="STY71258.1"/>
    </source>
</evidence>
<dbReference type="EMBL" id="UGPP01000001">
    <property type="protein sequence ID" value="STY71258.1"/>
    <property type="molecule type" value="Genomic_DNA"/>
</dbReference>
<gene>
    <name evidence="1" type="ORF">NCTC10571_01414</name>
</gene>
<dbReference type="Proteomes" id="UP000255234">
    <property type="component" value="Unassembled WGS sequence"/>
</dbReference>
<organism evidence="1 2">
    <name type="scientific">Megamonas hypermegale</name>
    <dbReference type="NCBI Taxonomy" id="158847"/>
    <lineage>
        <taxon>Bacteria</taxon>
        <taxon>Bacillati</taxon>
        <taxon>Bacillota</taxon>
        <taxon>Negativicutes</taxon>
        <taxon>Selenomonadales</taxon>
        <taxon>Selenomonadaceae</taxon>
        <taxon>Megamonas</taxon>
    </lineage>
</organism>
<evidence type="ECO:0000313" key="2">
    <source>
        <dbReference type="Proteomes" id="UP000255234"/>
    </source>
</evidence>
<protein>
    <submittedName>
        <fullName evidence="1">Uncharacterized protein</fullName>
    </submittedName>
</protein>